<dbReference type="HOGENOM" id="CLU_1891325_0_0_2"/>
<protein>
    <submittedName>
        <fullName evidence="2">Uncharacterized protein</fullName>
    </submittedName>
</protein>
<feature type="region of interest" description="Disordered" evidence="1">
    <location>
        <begin position="1"/>
        <end position="42"/>
    </location>
</feature>
<keyword evidence="3" id="KW-1185">Reference proteome</keyword>
<dbReference type="EMBL" id="DP000238">
    <property type="protein sequence ID" value="ABK78344.1"/>
    <property type="molecule type" value="Genomic_DNA"/>
</dbReference>
<organism evidence="2 3">
    <name type="scientific">Cenarchaeum symbiosum (strain A)</name>
    <dbReference type="NCBI Taxonomy" id="414004"/>
    <lineage>
        <taxon>Archaea</taxon>
        <taxon>Nitrososphaerota</taxon>
        <taxon>Candidatus Cenarchaeales</taxon>
        <taxon>Candidatus Cenarchaeaceae</taxon>
        <taxon>Candidatus Cenarchaeum</taxon>
    </lineage>
</organism>
<sequence length="134" mass="15169">MDGQGSDRGPGYGSDYTSGTTRGGDVPQHTPRDSHRDTGPVDVERLALTKQDILEFCDRIIEKWHTDPTKDARYTFAMSAVKASVVWTEEETLKEIWGEISSWVFELLYSNAIAQGNEEDLDWSKIMRKLGKRS</sequence>
<dbReference type="AlphaFoldDB" id="A0RYC7"/>
<evidence type="ECO:0000256" key="1">
    <source>
        <dbReference type="SAM" id="MobiDB-lite"/>
    </source>
</evidence>
<evidence type="ECO:0000313" key="2">
    <source>
        <dbReference type="EMBL" id="ABK78344.1"/>
    </source>
</evidence>
<dbReference type="EnsemblBacteria" id="ABK78344">
    <property type="protein sequence ID" value="ABK78344"/>
    <property type="gene ID" value="CENSYa_1733"/>
</dbReference>
<evidence type="ECO:0000313" key="3">
    <source>
        <dbReference type="Proteomes" id="UP000000758"/>
    </source>
</evidence>
<accession>A0RYC7</accession>
<dbReference type="Proteomes" id="UP000000758">
    <property type="component" value="Chromosome"/>
</dbReference>
<dbReference type="KEGG" id="csy:CENSYa_1733"/>
<dbReference type="STRING" id="414004.CENSYa_1733"/>
<feature type="compositionally biased region" description="Gly residues" evidence="1">
    <location>
        <begin position="1"/>
        <end position="12"/>
    </location>
</feature>
<proteinExistence type="predicted"/>
<reference evidence="2 3" key="1">
    <citation type="journal article" date="2006" name="Proc. Natl. Acad. Sci. U.S.A.">
        <title>Genomic analysis of the uncultivated marine crenarchaeote Cenarchaeum symbiosum.</title>
        <authorList>
            <person name="Hallam S.J."/>
            <person name="Konstantinidis K.T."/>
            <person name="Putnam N."/>
            <person name="Schleper C."/>
            <person name="Watanabe Y."/>
            <person name="Sugahara J."/>
            <person name="Preston C."/>
            <person name="de la Torre J."/>
            <person name="Richardson P.M."/>
            <person name="DeLong E.F."/>
        </authorList>
    </citation>
    <scope>NUCLEOTIDE SEQUENCE [LARGE SCALE GENOMIC DNA]</scope>
    <source>
        <strain evidence="3">A</strain>
    </source>
</reference>
<gene>
    <name evidence="2" type="ordered locus">CENSYa_1733</name>
</gene>
<feature type="compositionally biased region" description="Basic and acidic residues" evidence="1">
    <location>
        <begin position="30"/>
        <end position="42"/>
    </location>
</feature>
<name>A0RYC7_CENSY</name>